<gene>
    <name evidence="2" type="ORF">GWI71_19715</name>
</gene>
<accession>A0ABW9ZMH8</accession>
<proteinExistence type="predicted"/>
<dbReference type="Pfam" id="PF24693">
    <property type="entry name" value="DUF7660"/>
    <property type="match status" value="1"/>
</dbReference>
<dbReference type="RefSeq" id="WP_161677925.1">
    <property type="nucleotide sequence ID" value="NZ_JAABLP010000006.1"/>
</dbReference>
<name>A0ABW9ZMH8_9HYPH</name>
<evidence type="ECO:0000259" key="1">
    <source>
        <dbReference type="Pfam" id="PF24693"/>
    </source>
</evidence>
<protein>
    <recommendedName>
        <fullName evidence="1">DUF7660 domain-containing protein</fullName>
    </recommendedName>
</protein>
<dbReference type="EMBL" id="JAABLP010000006">
    <property type="protein sequence ID" value="NBN65928.1"/>
    <property type="molecule type" value="Genomic_DNA"/>
</dbReference>
<dbReference type="Proteomes" id="UP000541347">
    <property type="component" value="Unassembled WGS sequence"/>
</dbReference>
<dbReference type="InterPro" id="IPR056077">
    <property type="entry name" value="DUF7660"/>
</dbReference>
<feature type="domain" description="DUF7660" evidence="1">
    <location>
        <begin position="23"/>
        <end position="95"/>
    </location>
</feature>
<organism evidence="2 3">
    <name type="scientific">Pannonibacter tanglangensis</name>
    <dbReference type="NCBI Taxonomy" id="2750084"/>
    <lineage>
        <taxon>Bacteria</taxon>
        <taxon>Pseudomonadati</taxon>
        <taxon>Pseudomonadota</taxon>
        <taxon>Alphaproteobacteria</taxon>
        <taxon>Hyphomicrobiales</taxon>
        <taxon>Stappiaceae</taxon>
        <taxon>Pannonibacter</taxon>
    </lineage>
</organism>
<reference evidence="2 3" key="1">
    <citation type="submission" date="2020-01" db="EMBL/GenBank/DDBJ databases">
        <authorList>
            <person name="Peng S.Y."/>
            <person name="Li J."/>
            <person name="Wang M."/>
            <person name="Wang L."/>
            <person name="Wang C.Q."/>
            <person name="Wang J.R."/>
        </authorList>
    </citation>
    <scope>NUCLEOTIDE SEQUENCE [LARGE SCALE GENOMIC DNA]</scope>
    <source>
        <strain evidence="2 3">XCT-34</strain>
    </source>
</reference>
<keyword evidence="3" id="KW-1185">Reference proteome</keyword>
<sequence length="95" mass="10970">MALQFELEVSDMDLNEKVNAVETRDDFIEFIGALRRDLKSCPDDWQNPTLDGFLEALAAWVQDMDGYYQNNSLPVTLLPNWKNVAEMMLAAKHYE</sequence>
<evidence type="ECO:0000313" key="3">
    <source>
        <dbReference type="Proteomes" id="UP000541347"/>
    </source>
</evidence>
<comment type="caution">
    <text evidence="2">The sequence shown here is derived from an EMBL/GenBank/DDBJ whole genome shotgun (WGS) entry which is preliminary data.</text>
</comment>
<evidence type="ECO:0000313" key="2">
    <source>
        <dbReference type="EMBL" id="NBN65928.1"/>
    </source>
</evidence>